<name>A0A1Y2N2Z9_PSEAH</name>
<dbReference type="AlphaFoldDB" id="A0A1Y2N2Z9"/>
<evidence type="ECO:0000313" key="2">
    <source>
        <dbReference type="EMBL" id="OSY41561.1"/>
    </source>
</evidence>
<gene>
    <name evidence="2" type="ORF">BG845_02052</name>
</gene>
<feature type="transmembrane region" description="Helical" evidence="1">
    <location>
        <begin position="240"/>
        <end position="261"/>
    </location>
</feature>
<dbReference type="STRING" id="2074.BG845_02052"/>
<feature type="transmembrane region" description="Helical" evidence="1">
    <location>
        <begin position="191"/>
        <end position="210"/>
    </location>
</feature>
<feature type="transmembrane region" description="Helical" evidence="1">
    <location>
        <begin position="113"/>
        <end position="138"/>
    </location>
</feature>
<feature type="transmembrane region" description="Helical" evidence="1">
    <location>
        <begin position="158"/>
        <end position="184"/>
    </location>
</feature>
<feature type="transmembrane region" description="Helical" evidence="1">
    <location>
        <begin position="34"/>
        <end position="57"/>
    </location>
</feature>
<proteinExistence type="predicted"/>
<keyword evidence="3" id="KW-1185">Reference proteome</keyword>
<evidence type="ECO:0000256" key="1">
    <source>
        <dbReference type="SAM" id="Phobius"/>
    </source>
</evidence>
<dbReference type="Proteomes" id="UP000194360">
    <property type="component" value="Unassembled WGS sequence"/>
</dbReference>
<comment type="caution">
    <text evidence="2">The sequence shown here is derived from an EMBL/GenBank/DDBJ whole genome shotgun (WGS) entry which is preliminary data.</text>
</comment>
<keyword evidence="1" id="KW-0812">Transmembrane</keyword>
<reference evidence="2 3" key="1">
    <citation type="submission" date="2016-09" db="EMBL/GenBank/DDBJ databases">
        <title>Pseudonocardia autotrophica DSM535, a candidate organism with high potential of specific P450 cytochromes.</title>
        <authorList>
            <person name="Grumaz C."/>
            <person name="Vainshtein Y."/>
            <person name="Kirstahler P."/>
            <person name="Sohn K."/>
        </authorList>
    </citation>
    <scope>NUCLEOTIDE SEQUENCE [LARGE SCALE GENOMIC DNA]</scope>
    <source>
        <strain evidence="2 3">DSM 535</strain>
    </source>
</reference>
<keyword evidence="1" id="KW-0472">Membrane</keyword>
<keyword evidence="1" id="KW-1133">Transmembrane helix</keyword>
<sequence>MNGLAGEQEVGVRPGFGAVVASEWIKLWAVRSTWHLLGVVLALTVGLSAVMAFFGSAGDLAAAQADGEYNVVLFSAGLGVWVYCYFGAALVASEFGGTGYYTFVATPGRGRVLAAKALIVAACGPVLGSAIAVSAVLLTQVGLTATGAVPLDLADPTLWRAALGYVVLSMTVQGVLAALVAVLVRNAIGALGVVLLLLNALPVMLAEFLGETYRNSIPRFMPGAAVESVAGLSVPGSAGYLPTGVAATVLAAWVGIAWIAAHRRLATSDIR</sequence>
<evidence type="ECO:0000313" key="3">
    <source>
        <dbReference type="Proteomes" id="UP000194360"/>
    </source>
</evidence>
<organism evidence="2 3">
    <name type="scientific">Pseudonocardia autotrophica</name>
    <name type="common">Amycolata autotrophica</name>
    <name type="synonym">Nocardia autotrophica</name>
    <dbReference type="NCBI Taxonomy" id="2074"/>
    <lineage>
        <taxon>Bacteria</taxon>
        <taxon>Bacillati</taxon>
        <taxon>Actinomycetota</taxon>
        <taxon>Actinomycetes</taxon>
        <taxon>Pseudonocardiales</taxon>
        <taxon>Pseudonocardiaceae</taxon>
        <taxon>Pseudonocardia</taxon>
    </lineage>
</organism>
<feature type="transmembrane region" description="Helical" evidence="1">
    <location>
        <begin position="69"/>
        <end position="92"/>
    </location>
</feature>
<dbReference type="RefSeq" id="WP_085912318.1">
    <property type="nucleotide sequence ID" value="NZ_AP018920.1"/>
</dbReference>
<protein>
    <submittedName>
        <fullName evidence="2">ABC-2 family transporter protein</fullName>
    </submittedName>
</protein>
<accession>A0A1Y2N2Z9</accession>
<dbReference type="OrthoDB" id="3297477at2"/>
<dbReference type="EMBL" id="MIGB01000008">
    <property type="protein sequence ID" value="OSY41561.1"/>
    <property type="molecule type" value="Genomic_DNA"/>
</dbReference>